<gene>
    <name evidence="2" type="ORF">Tci_501851</name>
</gene>
<name>A0A699I7C5_TANCI</name>
<proteinExistence type="predicted"/>
<reference evidence="2" key="1">
    <citation type="journal article" date="2019" name="Sci. Rep.">
        <title>Draft genome of Tanacetum cinerariifolium, the natural source of mosquito coil.</title>
        <authorList>
            <person name="Yamashiro T."/>
            <person name="Shiraishi A."/>
            <person name="Satake H."/>
            <person name="Nakayama K."/>
        </authorList>
    </citation>
    <scope>NUCLEOTIDE SEQUENCE</scope>
</reference>
<sequence length="342" mass="38357">SNLLARDPLPDVKDAFAVVSREESHRGLAYDKITAKTNPTTFVAKTNNGNNNFNNNGRVNSNNNSNRGPNPNLFNGNNVDASQSGSTSSGSMAASFTNDHMIKLLSLINEKPAANVSGSMAGKGSCLRDYLQTKVMRSSRPKSQPVRFNDCVVSSNVKYGLEKFVCYSKLPFVNYCFSTILNKSVDTKSYIEAYNDENWINAMNLEMEALHRNGTWHLADLPVGRKTIGSKWIYRIMYKASGEIDRYKARCLIGLAISKNAFLYGDLNEEVYMALPLGYYDKNETKRKYCLELLTEYGLLACKPIATPLQQNTIHMHAPLQPHFNARLRVLRYLKHARGTEV</sequence>
<evidence type="ECO:0000313" key="2">
    <source>
        <dbReference type="EMBL" id="GEZ29878.1"/>
    </source>
</evidence>
<organism evidence="2">
    <name type="scientific">Tanacetum cinerariifolium</name>
    <name type="common">Dalmatian daisy</name>
    <name type="synonym">Chrysanthemum cinerariifolium</name>
    <dbReference type="NCBI Taxonomy" id="118510"/>
    <lineage>
        <taxon>Eukaryota</taxon>
        <taxon>Viridiplantae</taxon>
        <taxon>Streptophyta</taxon>
        <taxon>Embryophyta</taxon>
        <taxon>Tracheophyta</taxon>
        <taxon>Spermatophyta</taxon>
        <taxon>Magnoliopsida</taxon>
        <taxon>eudicotyledons</taxon>
        <taxon>Gunneridae</taxon>
        <taxon>Pentapetalae</taxon>
        <taxon>asterids</taxon>
        <taxon>campanulids</taxon>
        <taxon>Asterales</taxon>
        <taxon>Asteraceae</taxon>
        <taxon>Asteroideae</taxon>
        <taxon>Anthemideae</taxon>
        <taxon>Anthemidinae</taxon>
        <taxon>Tanacetum</taxon>
    </lineage>
</organism>
<evidence type="ECO:0000256" key="1">
    <source>
        <dbReference type="SAM" id="MobiDB-lite"/>
    </source>
</evidence>
<accession>A0A699I7C5</accession>
<feature type="non-terminal residue" evidence="2">
    <location>
        <position position="1"/>
    </location>
</feature>
<feature type="region of interest" description="Disordered" evidence="1">
    <location>
        <begin position="44"/>
        <end position="92"/>
    </location>
</feature>
<protein>
    <submittedName>
        <fullName evidence="2">Ribonuclease H-like domain-containing protein</fullName>
    </submittedName>
</protein>
<dbReference type="EMBL" id="BKCJ010262563">
    <property type="protein sequence ID" value="GEZ29878.1"/>
    <property type="molecule type" value="Genomic_DNA"/>
</dbReference>
<feature type="compositionally biased region" description="Low complexity" evidence="1">
    <location>
        <begin position="47"/>
        <end position="92"/>
    </location>
</feature>
<comment type="caution">
    <text evidence="2">The sequence shown here is derived from an EMBL/GenBank/DDBJ whole genome shotgun (WGS) entry which is preliminary data.</text>
</comment>
<dbReference type="AlphaFoldDB" id="A0A699I7C5"/>